<evidence type="ECO:0000313" key="1">
    <source>
        <dbReference type="EMBL" id="ABF09540.1"/>
    </source>
</evidence>
<reference evidence="2" key="1">
    <citation type="journal article" date="2010" name="PLoS ONE">
        <title>The complete genome sequence of Cupriavidus metallidurans strain CH34, a master survivalist in harsh and anthropogenic environments.</title>
        <authorList>
            <person name="Janssen P.J."/>
            <person name="Van Houdt R."/>
            <person name="Moors H."/>
            <person name="Monsieurs P."/>
            <person name="Morin N."/>
            <person name="Michaux A."/>
            <person name="Benotmane M.A."/>
            <person name="Leys N."/>
            <person name="Vallaeys T."/>
            <person name="Lapidus A."/>
            <person name="Monchy S."/>
            <person name="Medigue C."/>
            <person name="Taghavi S."/>
            <person name="McCorkle S."/>
            <person name="Dunn J."/>
            <person name="van der Lelie D."/>
            <person name="Mergeay M."/>
        </authorList>
    </citation>
    <scope>NUCLEOTIDE SEQUENCE [LARGE SCALE GENOMIC DNA]</scope>
    <source>
        <strain evidence="2">ATCC 43123 / DSM 2839 / NBRC 102507 / CH34</strain>
    </source>
</reference>
<proteinExistence type="predicted"/>
<dbReference type="PANTHER" id="PTHR38733:SF1">
    <property type="entry name" value="TYPE IV METHYL-DIRECTED RESTRICTION ENZYME ECOKMCRBC"/>
    <property type="match status" value="1"/>
</dbReference>
<dbReference type="KEGG" id="rme:Rmet_2667"/>
<protein>
    <recommendedName>
        <fullName evidence="3">Restriction endonuclease</fullName>
    </recommendedName>
</protein>
<dbReference type="Proteomes" id="UP000002429">
    <property type="component" value="Chromosome"/>
</dbReference>
<dbReference type="EMBL" id="CP000352">
    <property type="protein sequence ID" value="ABF09540.1"/>
    <property type="molecule type" value="Genomic_DNA"/>
</dbReference>
<name>Q1LJY6_CUPMC</name>
<dbReference type="REBASE" id="17790">
    <property type="entry name" value="RmeAMcrBCP"/>
</dbReference>
<gene>
    <name evidence="1" type="ordered locus">Rmet_2667</name>
</gene>
<dbReference type="PANTHER" id="PTHR38733">
    <property type="entry name" value="PROTEIN MCRC"/>
    <property type="match status" value="1"/>
</dbReference>
<keyword evidence="2" id="KW-1185">Reference proteome</keyword>
<dbReference type="RefSeq" id="WP_011517241.1">
    <property type="nucleotide sequence ID" value="NC_007973.1"/>
</dbReference>
<dbReference type="Pfam" id="PF10117">
    <property type="entry name" value="McrBC"/>
    <property type="match status" value="1"/>
</dbReference>
<dbReference type="HOGENOM" id="CLU_049029_0_0_4"/>
<organism evidence="1 2">
    <name type="scientific">Cupriavidus metallidurans (strain ATCC 43123 / DSM 2839 / NBRC 102507 / CH34)</name>
    <name type="common">Ralstonia metallidurans</name>
    <dbReference type="NCBI Taxonomy" id="266264"/>
    <lineage>
        <taxon>Bacteria</taxon>
        <taxon>Pseudomonadati</taxon>
        <taxon>Pseudomonadota</taxon>
        <taxon>Betaproteobacteria</taxon>
        <taxon>Burkholderiales</taxon>
        <taxon>Burkholderiaceae</taxon>
        <taxon>Cupriavidus</taxon>
    </lineage>
</organism>
<dbReference type="STRING" id="266264.Rmet_2667"/>
<evidence type="ECO:0000313" key="2">
    <source>
        <dbReference type="Proteomes" id="UP000002429"/>
    </source>
</evidence>
<sequence>MSSVTTLIVKEYETIDIPAALIIDGIALRIYPAVLERDYISVRWKKGVPIFQAGGYIGVIPINDQLTLDVRPKVPLVNLERILYSSNHKPYVLESFQRAYGHHTRASEPIETFLVDRFLDWVEEIHRFGLLKQYRVIHEDGFTPRGRLNFAATIRLRSRNQQSLAYQWDDRTADNGPNRFIKAVLLQLADRDEFLHDRRRKARLSVCVDYFSSVSDVDVHSVLIDPLVDDVEQLPSTREYYKTAIVLAKMLIEKSGLAFLSDQHSVLLPTLLLDLDEAFEKYVLTLLQQVNIRRDDVRVFDGNIDGALGGKKQLLKDSGLENQVKSTVQATPDVLVEKYSIPSIPRNLVIDMKYKEVKNIVERGDLNQVIAYAASYQSAAAVFILPSRGPQQRGLQCLGTVAEIPIFNILLISALPILRQKRKP</sequence>
<evidence type="ECO:0008006" key="3">
    <source>
        <dbReference type="Google" id="ProtNLM"/>
    </source>
</evidence>
<dbReference type="eggNOG" id="COG4268">
    <property type="taxonomic scope" value="Bacteria"/>
</dbReference>
<dbReference type="InterPro" id="IPR019292">
    <property type="entry name" value="McrC"/>
</dbReference>
<accession>Q1LJY6</accession>
<dbReference type="AlphaFoldDB" id="Q1LJY6"/>